<feature type="transmembrane region" description="Helical" evidence="3">
    <location>
        <begin position="290"/>
        <end position="310"/>
    </location>
</feature>
<accession>A0ABQ5P1T8</accession>
<keyword evidence="1" id="KW-0175">Coiled coil</keyword>
<evidence type="ECO:0000256" key="2">
    <source>
        <dbReference type="SAM" id="MobiDB-lite"/>
    </source>
</evidence>
<feature type="compositionally biased region" description="Gly residues" evidence="2">
    <location>
        <begin position="193"/>
        <end position="215"/>
    </location>
</feature>
<evidence type="ECO:0000313" key="5">
    <source>
        <dbReference type="Proteomes" id="UP001291653"/>
    </source>
</evidence>
<keyword evidence="3" id="KW-1133">Transmembrane helix</keyword>
<dbReference type="Proteomes" id="UP001291653">
    <property type="component" value="Unassembled WGS sequence"/>
</dbReference>
<dbReference type="RefSeq" id="WP_323448605.1">
    <property type="nucleotide sequence ID" value="NZ_BSBI01000008.1"/>
</dbReference>
<feature type="region of interest" description="Disordered" evidence="2">
    <location>
        <begin position="192"/>
        <end position="242"/>
    </location>
</feature>
<organism evidence="4 5">
    <name type="scientific">Streptomyces yaizuensis</name>
    <dbReference type="NCBI Taxonomy" id="2989713"/>
    <lineage>
        <taxon>Bacteria</taxon>
        <taxon>Bacillati</taxon>
        <taxon>Actinomycetota</taxon>
        <taxon>Actinomycetes</taxon>
        <taxon>Kitasatosporales</taxon>
        <taxon>Streptomycetaceae</taxon>
        <taxon>Streptomyces</taxon>
    </lineage>
</organism>
<sequence length="527" mass="56069">MSTPPTDRSGAGNGSVPLPERLRARRGDRFRRPRGGRREQVPQAGGALPRPAPVERTAIRESGEHRLVRRARRAGREAASRGVYDPWVLGSADRIPYFAELAHQRDRVRDRLTAASAEAEEDAALAESRLHADVTAAGERLLRAHERREQLTAQLVNTTAQLDRLARRADRWQAFRDSVAGRYERRRRRAALLGGGGDGTGSGVQGRGDPGGGGTDWERVADSDPAAGSPGTGAAAGSGATQAVWEGARTRPGISRTGRIAVLLLLALVELPVYYVVFQRLHGGGRLEQVLSVSLTFAVSTVMILAPHYAARILRGRSATGAIRLAALPALVLVAAWGYGAWMLGLMRARLIFADPPTRMINGRTYTPRSAIHSLELDETTVAVMFIALLLLSGGIAFLIGLGDEHPYLGSYRDLVARRAALEREIAAGELERERAREAVESLAARRAERRAAQEARLHGVGSLYESAAAAYLDGVAGSAGDPAVTEAAARLARQWPLLPAAPAASAGRASLPGPAPAPEGAGAVRG</sequence>
<keyword evidence="5" id="KW-1185">Reference proteome</keyword>
<feature type="coiled-coil region" evidence="1">
    <location>
        <begin position="109"/>
        <end position="168"/>
    </location>
</feature>
<keyword evidence="3" id="KW-0472">Membrane</keyword>
<keyword evidence="3" id="KW-0812">Transmembrane</keyword>
<evidence type="ECO:0000256" key="1">
    <source>
        <dbReference type="SAM" id="Coils"/>
    </source>
</evidence>
<feature type="coiled-coil region" evidence="1">
    <location>
        <begin position="412"/>
        <end position="446"/>
    </location>
</feature>
<reference evidence="4 5" key="1">
    <citation type="submission" date="2022-10" db="EMBL/GenBank/DDBJ databases">
        <title>Draft genome sequence of Streptomyces sp. YSPA8.</title>
        <authorList>
            <person name="Moriuchi R."/>
            <person name="Dohra H."/>
            <person name="Yamamura H."/>
            <person name="Kodani S."/>
        </authorList>
    </citation>
    <scope>NUCLEOTIDE SEQUENCE [LARGE SCALE GENOMIC DNA]</scope>
    <source>
        <strain evidence="4 5">YSPA8</strain>
    </source>
</reference>
<feature type="transmembrane region" description="Helical" evidence="3">
    <location>
        <begin position="322"/>
        <end position="342"/>
    </location>
</feature>
<feature type="region of interest" description="Disordered" evidence="2">
    <location>
        <begin position="1"/>
        <end position="75"/>
    </location>
</feature>
<feature type="transmembrane region" description="Helical" evidence="3">
    <location>
        <begin position="382"/>
        <end position="403"/>
    </location>
</feature>
<feature type="region of interest" description="Disordered" evidence="2">
    <location>
        <begin position="505"/>
        <end position="527"/>
    </location>
</feature>
<feature type="compositionally biased region" description="Basic and acidic residues" evidence="2">
    <location>
        <begin position="57"/>
        <end position="66"/>
    </location>
</feature>
<gene>
    <name evidence="4" type="ORF">SYYSPA8_19775</name>
</gene>
<proteinExistence type="predicted"/>
<evidence type="ECO:0000313" key="4">
    <source>
        <dbReference type="EMBL" id="GLF96574.1"/>
    </source>
</evidence>
<protein>
    <submittedName>
        <fullName evidence="4">WVD2 family protein</fullName>
    </submittedName>
</protein>
<dbReference type="EMBL" id="BSBI01000008">
    <property type="protein sequence ID" value="GLF96574.1"/>
    <property type="molecule type" value="Genomic_DNA"/>
</dbReference>
<feature type="transmembrane region" description="Helical" evidence="3">
    <location>
        <begin position="260"/>
        <end position="278"/>
    </location>
</feature>
<name>A0ABQ5P1T8_9ACTN</name>
<comment type="caution">
    <text evidence="4">The sequence shown here is derived from an EMBL/GenBank/DDBJ whole genome shotgun (WGS) entry which is preliminary data.</text>
</comment>
<evidence type="ECO:0000256" key="3">
    <source>
        <dbReference type="SAM" id="Phobius"/>
    </source>
</evidence>